<dbReference type="EMBL" id="JADEXN010000079">
    <property type="protein sequence ID" value="MBE9040385.1"/>
    <property type="molecule type" value="Genomic_DNA"/>
</dbReference>
<dbReference type="Proteomes" id="UP000621799">
    <property type="component" value="Unassembled WGS sequence"/>
</dbReference>
<protein>
    <submittedName>
        <fullName evidence="1">Uncharacterized protein</fullName>
    </submittedName>
</protein>
<comment type="caution">
    <text evidence="1">The sequence shown here is derived from an EMBL/GenBank/DDBJ whole genome shotgun (WGS) entry which is preliminary data.</text>
</comment>
<organism evidence="1 2">
    <name type="scientific">Zarconia navalis LEGE 11467</name>
    <dbReference type="NCBI Taxonomy" id="1828826"/>
    <lineage>
        <taxon>Bacteria</taxon>
        <taxon>Bacillati</taxon>
        <taxon>Cyanobacteriota</taxon>
        <taxon>Cyanophyceae</taxon>
        <taxon>Oscillatoriophycideae</taxon>
        <taxon>Oscillatoriales</taxon>
        <taxon>Oscillatoriales incertae sedis</taxon>
        <taxon>Zarconia</taxon>
        <taxon>Zarconia navalis</taxon>
    </lineage>
</organism>
<evidence type="ECO:0000313" key="2">
    <source>
        <dbReference type="Proteomes" id="UP000621799"/>
    </source>
</evidence>
<keyword evidence="2" id="KW-1185">Reference proteome</keyword>
<evidence type="ECO:0000313" key="1">
    <source>
        <dbReference type="EMBL" id="MBE9040385.1"/>
    </source>
</evidence>
<name>A0A928VZ73_9CYAN</name>
<sequence length="67" mass="7950">MDSSWSKDYSFYQIPRYWRESLFFHDRKVDEVGALAIEAHSSVQIARPTVKPKTSRTIDALEKQRYI</sequence>
<accession>A0A928VZ73</accession>
<proteinExistence type="predicted"/>
<dbReference type="AlphaFoldDB" id="A0A928VZ73"/>
<dbReference type="RefSeq" id="WP_264320633.1">
    <property type="nucleotide sequence ID" value="NZ_JADEXN010000079.1"/>
</dbReference>
<gene>
    <name evidence="1" type="ORF">IQ235_06210</name>
</gene>
<reference evidence="1" key="1">
    <citation type="submission" date="2020-10" db="EMBL/GenBank/DDBJ databases">
        <authorList>
            <person name="Castelo-Branco R."/>
            <person name="Eusebio N."/>
            <person name="Adriana R."/>
            <person name="Vieira A."/>
            <person name="Brugerolle De Fraissinette N."/>
            <person name="Rezende De Castro R."/>
            <person name="Schneider M.P."/>
            <person name="Vasconcelos V."/>
            <person name="Leao P.N."/>
        </authorList>
    </citation>
    <scope>NUCLEOTIDE SEQUENCE</scope>
    <source>
        <strain evidence="1">LEGE 11467</strain>
    </source>
</reference>